<feature type="domain" description="CUB" evidence="4">
    <location>
        <begin position="367"/>
        <end position="496"/>
    </location>
</feature>
<dbReference type="PANTHER" id="PTHR47537:SF6">
    <property type="entry name" value="CUB DOMAIN-CONTAINING PROTEIN"/>
    <property type="match status" value="1"/>
</dbReference>
<dbReference type="SMART" id="SM00192">
    <property type="entry name" value="LDLa"/>
    <property type="match status" value="1"/>
</dbReference>
<dbReference type="InterPro" id="IPR002172">
    <property type="entry name" value="LDrepeatLR_classA_rpt"/>
</dbReference>
<reference evidence="5 6" key="1">
    <citation type="journal article" date="2023" name="Insect Mol. Biol.">
        <title>Genome sequencing provides insights into the evolution of gene families encoding plant cell wall-degrading enzymes in longhorned beetles.</title>
        <authorList>
            <person name="Shin N.R."/>
            <person name="Okamura Y."/>
            <person name="Kirsch R."/>
            <person name="Pauchet Y."/>
        </authorList>
    </citation>
    <scope>NUCLEOTIDE SEQUENCE [LARGE SCALE GENOMIC DNA]</scope>
    <source>
        <strain evidence="5">EAD_L_NR</strain>
    </source>
</reference>
<dbReference type="Gene3D" id="2.60.120.290">
    <property type="entry name" value="Spermadhesin, CUB domain"/>
    <property type="match status" value="4"/>
</dbReference>
<comment type="caution">
    <text evidence="5">The sequence shown here is derived from an EMBL/GenBank/DDBJ whole genome shotgun (WGS) entry which is preliminary data.</text>
</comment>
<proteinExistence type="predicted"/>
<feature type="domain" description="CUB" evidence="4">
    <location>
        <begin position="227"/>
        <end position="352"/>
    </location>
</feature>
<dbReference type="CDD" id="cd00041">
    <property type="entry name" value="CUB"/>
    <property type="match status" value="4"/>
</dbReference>
<protein>
    <recommendedName>
        <fullName evidence="4">CUB domain-containing protein</fullName>
    </recommendedName>
</protein>
<feature type="domain" description="CUB" evidence="4">
    <location>
        <begin position="79"/>
        <end position="186"/>
    </location>
</feature>
<evidence type="ECO:0000256" key="3">
    <source>
        <dbReference type="SAM" id="Phobius"/>
    </source>
</evidence>
<evidence type="ECO:0000256" key="2">
    <source>
        <dbReference type="PROSITE-ProRule" id="PRU00124"/>
    </source>
</evidence>
<dbReference type="EMBL" id="JANEYG010000014">
    <property type="protein sequence ID" value="KAJ8920445.1"/>
    <property type="molecule type" value="Genomic_DNA"/>
</dbReference>
<dbReference type="InterPro" id="IPR053207">
    <property type="entry name" value="Non-NMDA_GluR_Accessory"/>
</dbReference>
<evidence type="ECO:0000313" key="5">
    <source>
        <dbReference type="EMBL" id="KAJ8920445.1"/>
    </source>
</evidence>
<name>A0AAV8W266_9CUCU</name>
<sequence>MDVYSEVLQPDPAELVNTPFGGRYCGPIPPRARVSLYRALALSFHTDKNASHSDIFVGKYQFINDSEYEVGAPVGGGPCNFLVKGAVKPTGAILTPTYPGAYPKALFCTYQFLGAPGERIRLDCPFDYVKVYDGPDNTSAVIGTYCGQQRNLVIYSSESSLLVTFVTLPRTATTQNRGFKGIFEFSNSFTKLGTEKPRVVGNAAYCYVKFPDFISKNDGEHIRGTECDQKILSKKESSGFVFSPNYPFPYMPKLVCRYFIYGMQDAQHLERVRLEFVLFEIPKGPKGDCSDGYLKIYLRGQETTDSYDKFDYEMCGEETKPSVVVSDGPRMVMVFSSGELMGRGFKANYTFETEYRIPGTAAPDGSCSFTYRSTSKKKGEFNSPRYPSNYPSDTNCTYLFLATNNEQVSLVFDNFKIRADSINATIAAYGTTLCQEDWIEIYNIYRDGMETMIGRYCQTTAPGPIESNRGAMGLKVILHADSEAVYSGFRARYSFEDAKSIFGDCGGNVSSLDYGVITSPNFPKNYDSPSKNQASKSCNWYVNVRPKYKILLVFEKFAVEGEPSVRGCPAAVLRLWYDLTATPIELCGEKPVTEKWQYISTSNTMRFSFITADKAVGAQGFKAVWTEVIEGPSCDEFQCLQTGFCIPDKLKCNKLNNCGAGDDSDEADCKSEEPPRERIRMSWICAIVAIVLTLVMLCVICHRKRRRRRRRAIHRSIHVPAVPGTSRQPPLHFCEELGERFASVDSV</sequence>
<keyword evidence="1" id="KW-1015">Disulfide bond</keyword>
<keyword evidence="6" id="KW-1185">Reference proteome</keyword>
<dbReference type="AlphaFoldDB" id="A0AAV8W266"/>
<dbReference type="PANTHER" id="PTHR47537">
    <property type="entry name" value="CUBILIN"/>
    <property type="match status" value="1"/>
</dbReference>
<dbReference type="SMART" id="SM00042">
    <property type="entry name" value="CUB"/>
    <property type="match status" value="4"/>
</dbReference>
<dbReference type="GO" id="GO:0005886">
    <property type="term" value="C:plasma membrane"/>
    <property type="evidence" value="ECO:0007669"/>
    <property type="project" value="TreeGrafter"/>
</dbReference>
<feature type="domain" description="CUB" evidence="4">
    <location>
        <begin position="505"/>
        <end position="628"/>
    </location>
</feature>
<dbReference type="Proteomes" id="UP001159042">
    <property type="component" value="Unassembled WGS sequence"/>
</dbReference>
<evidence type="ECO:0000313" key="6">
    <source>
        <dbReference type="Proteomes" id="UP001159042"/>
    </source>
</evidence>
<dbReference type="InterPro" id="IPR035914">
    <property type="entry name" value="Sperma_CUB_dom_sf"/>
</dbReference>
<evidence type="ECO:0000256" key="1">
    <source>
        <dbReference type="ARBA" id="ARBA00023157"/>
    </source>
</evidence>
<accession>A0AAV8W266</accession>
<keyword evidence="3" id="KW-0472">Membrane</keyword>
<dbReference type="InterPro" id="IPR000859">
    <property type="entry name" value="CUB_dom"/>
</dbReference>
<dbReference type="Pfam" id="PF00431">
    <property type="entry name" value="CUB"/>
    <property type="match status" value="4"/>
</dbReference>
<feature type="transmembrane region" description="Helical" evidence="3">
    <location>
        <begin position="681"/>
        <end position="701"/>
    </location>
</feature>
<keyword evidence="3" id="KW-0812">Transmembrane</keyword>
<organism evidence="5 6">
    <name type="scientific">Exocentrus adspersus</name>
    <dbReference type="NCBI Taxonomy" id="1586481"/>
    <lineage>
        <taxon>Eukaryota</taxon>
        <taxon>Metazoa</taxon>
        <taxon>Ecdysozoa</taxon>
        <taxon>Arthropoda</taxon>
        <taxon>Hexapoda</taxon>
        <taxon>Insecta</taxon>
        <taxon>Pterygota</taxon>
        <taxon>Neoptera</taxon>
        <taxon>Endopterygota</taxon>
        <taxon>Coleoptera</taxon>
        <taxon>Polyphaga</taxon>
        <taxon>Cucujiformia</taxon>
        <taxon>Chrysomeloidea</taxon>
        <taxon>Cerambycidae</taxon>
        <taxon>Lamiinae</taxon>
        <taxon>Acanthocinini</taxon>
        <taxon>Exocentrus</taxon>
    </lineage>
</organism>
<keyword evidence="3" id="KW-1133">Transmembrane helix</keyword>
<dbReference type="PROSITE" id="PS01180">
    <property type="entry name" value="CUB"/>
    <property type="match status" value="4"/>
</dbReference>
<gene>
    <name evidence="5" type="ORF">NQ315_005313</name>
</gene>
<dbReference type="InterPro" id="IPR036055">
    <property type="entry name" value="LDL_receptor-like_sf"/>
</dbReference>
<dbReference type="PROSITE" id="PS50068">
    <property type="entry name" value="LDLRA_2"/>
    <property type="match status" value="1"/>
</dbReference>
<evidence type="ECO:0000259" key="4">
    <source>
        <dbReference type="PROSITE" id="PS01180"/>
    </source>
</evidence>
<dbReference type="Gene3D" id="4.10.400.10">
    <property type="entry name" value="Low-density Lipoprotein Receptor"/>
    <property type="match status" value="1"/>
</dbReference>
<dbReference type="SUPFAM" id="SSF49854">
    <property type="entry name" value="Spermadhesin, CUB domain"/>
    <property type="match status" value="4"/>
</dbReference>
<comment type="caution">
    <text evidence="2">Lacks conserved residue(s) required for the propagation of feature annotation.</text>
</comment>